<dbReference type="STRING" id="2177.BHR79_00430"/>
<dbReference type="AlphaFoldDB" id="A0A1L3PZR6"/>
<feature type="transmembrane region" description="Helical" evidence="6">
    <location>
        <begin position="38"/>
        <end position="61"/>
    </location>
</feature>
<evidence type="ECO:0000256" key="2">
    <source>
        <dbReference type="ARBA" id="ARBA00008333"/>
    </source>
</evidence>
<evidence type="ECO:0000313" key="9">
    <source>
        <dbReference type="Proteomes" id="UP000186879"/>
    </source>
</evidence>
<keyword evidence="3 6" id="KW-0812">Transmembrane</keyword>
<evidence type="ECO:0000256" key="5">
    <source>
        <dbReference type="ARBA" id="ARBA00023136"/>
    </source>
</evidence>
<organism evidence="7 9">
    <name type="scientific">Methanohalophilus halophilus</name>
    <dbReference type="NCBI Taxonomy" id="2177"/>
    <lineage>
        <taxon>Archaea</taxon>
        <taxon>Methanobacteriati</taxon>
        <taxon>Methanobacteriota</taxon>
        <taxon>Stenosarchaea group</taxon>
        <taxon>Methanomicrobia</taxon>
        <taxon>Methanosarcinales</taxon>
        <taxon>Methanosarcinaceae</taxon>
        <taxon>Methanohalophilus</taxon>
    </lineage>
</organism>
<evidence type="ECO:0000313" key="10">
    <source>
        <dbReference type="Proteomes" id="UP000198669"/>
    </source>
</evidence>
<reference evidence="8 10" key="2">
    <citation type="submission" date="2016-10" db="EMBL/GenBank/DDBJ databases">
        <authorList>
            <person name="de Groot N.N."/>
        </authorList>
    </citation>
    <scope>NUCLEOTIDE SEQUENCE [LARGE SCALE GENOMIC DNA]</scope>
    <source>
        <strain evidence="8 10">Z-7982</strain>
    </source>
</reference>
<dbReference type="InterPro" id="IPR004923">
    <property type="entry name" value="FTR1/Fip1/EfeU"/>
</dbReference>
<feature type="transmembrane region" description="Helical" evidence="6">
    <location>
        <begin position="73"/>
        <end position="91"/>
    </location>
</feature>
<dbReference type="Proteomes" id="UP000198669">
    <property type="component" value="Unassembled WGS sequence"/>
</dbReference>
<dbReference type="GeneID" id="30582173"/>
<accession>A0A1L3PZR6</accession>
<sequence length="271" mass="29386">MLESFMITFREGLEALLIVGVILGYLVQTNRDYVNKYVYAGVGLGILSSLLAAVTFNILAIEFEGRNEALFEGVVMLLAALVLTSMIIWMLKESSNISANIRKNVDSKTEYGLMGLAFVSVFREGIETVLFMGAAAMNTETSTVLYGGLLGLAVSVVIAYLVFKSSYHLNLGMFFNLTSVFLILFAAGLTAHGIHELQEAALIPVFNEHLWDINHILSEDGIAGSLLKSLFGYNGNPSLLEVISYIGYYVALGIGIKGLNSKSKNGTVQTT</sequence>
<evidence type="ECO:0000313" key="7">
    <source>
        <dbReference type="EMBL" id="APH38093.1"/>
    </source>
</evidence>
<dbReference type="EMBL" id="CP017921">
    <property type="protein sequence ID" value="APH38093.1"/>
    <property type="molecule type" value="Genomic_DNA"/>
</dbReference>
<feature type="transmembrane region" description="Helical" evidence="6">
    <location>
        <begin position="174"/>
        <end position="194"/>
    </location>
</feature>
<keyword evidence="5 6" id="KW-0472">Membrane</keyword>
<evidence type="ECO:0000313" key="8">
    <source>
        <dbReference type="EMBL" id="SDW83248.1"/>
    </source>
</evidence>
<feature type="transmembrane region" description="Helical" evidence="6">
    <location>
        <begin position="143"/>
        <end position="162"/>
    </location>
</feature>
<dbReference type="GO" id="GO:0033573">
    <property type="term" value="C:high-affinity iron permease complex"/>
    <property type="evidence" value="ECO:0007669"/>
    <property type="project" value="InterPro"/>
</dbReference>
<evidence type="ECO:0000256" key="4">
    <source>
        <dbReference type="ARBA" id="ARBA00022989"/>
    </source>
</evidence>
<evidence type="ECO:0000256" key="3">
    <source>
        <dbReference type="ARBA" id="ARBA00022692"/>
    </source>
</evidence>
<dbReference type="PANTHER" id="PTHR31632:SF2">
    <property type="entry name" value="PLASMA MEMBRANE IRON PERMEASE"/>
    <property type="match status" value="1"/>
</dbReference>
<gene>
    <name evidence="7" type="ORF">BHR79_00430</name>
    <name evidence="8" type="ORF">SAMN04515625_1694</name>
</gene>
<evidence type="ECO:0000256" key="6">
    <source>
        <dbReference type="SAM" id="Phobius"/>
    </source>
</evidence>
<evidence type="ECO:0000256" key="1">
    <source>
        <dbReference type="ARBA" id="ARBA00004141"/>
    </source>
</evidence>
<comment type="subcellular location">
    <subcellularLocation>
        <location evidence="1">Membrane</location>
        <topology evidence="1">Multi-pass membrane protein</topology>
    </subcellularLocation>
</comment>
<dbReference type="KEGG" id="mhaz:BHR79_00430"/>
<dbReference type="RefSeq" id="WP_072560243.1">
    <property type="nucleotide sequence ID" value="NZ_CP017921.1"/>
</dbReference>
<comment type="similarity">
    <text evidence="2">Belongs to the oxidase-dependent Fe transporter (OFeT) (TC 9.A.10.1) family.</text>
</comment>
<dbReference type="EMBL" id="FNMU01000005">
    <property type="protein sequence ID" value="SDW83248.1"/>
    <property type="molecule type" value="Genomic_DNA"/>
</dbReference>
<feature type="transmembrane region" description="Helical" evidence="6">
    <location>
        <begin position="238"/>
        <end position="256"/>
    </location>
</feature>
<dbReference type="OrthoDB" id="99335at2157"/>
<dbReference type="PANTHER" id="PTHR31632">
    <property type="entry name" value="IRON TRANSPORTER FTH1"/>
    <property type="match status" value="1"/>
</dbReference>
<dbReference type="GO" id="GO:0015093">
    <property type="term" value="F:ferrous iron transmembrane transporter activity"/>
    <property type="evidence" value="ECO:0007669"/>
    <property type="project" value="TreeGrafter"/>
</dbReference>
<name>A0A1L3PZR6_9EURY</name>
<proteinExistence type="inferred from homology"/>
<feature type="transmembrane region" description="Helical" evidence="6">
    <location>
        <begin position="111"/>
        <end position="137"/>
    </location>
</feature>
<dbReference type="Proteomes" id="UP000186879">
    <property type="component" value="Chromosome"/>
</dbReference>
<reference evidence="7 9" key="1">
    <citation type="submission" date="2016-10" db="EMBL/GenBank/DDBJ databases">
        <title>Methanohalophilus halophilus.</title>
        <authorList>
            <person name="L'haridon S."/>
        </authorList>
    </citation>
    <scope>NUCLEOTIDE SEQUENCE [LARGE SCALE GENOMIC DNA]</scope>
    <source>
        <strain evidence="7 9">Z-7982</strain>
    </source>
</reference>
<dbReference type="Pfam" id="PF03239">
    <property type="entry name" value="FTR1"/>
    <property type="match status" value="1"/>
</dbReference>
<keyword evidence="9" id="KW-1185">Reference proteome</keyword>
<protein>
    <submittedName>
        <fullName evidence="8">High-affinity iron transporter</fullName>
    </submittedName>
</protein>
<keyword evidence="4 6" id="KW-1133">Transmembrane helix</keyword>